<proteinExistence type="inferred from homology"/>
<dbReference type="InterPro" id="IPR051911">
    <property type="entry name" value="SDR_oxidoreductase"/>
</dbReference>
<dbReference type="RefSeq" id="WP_301569071.1">
    <property type="nucleotide sequence ID" value="NZ_JAPWIE010000001.1"/>
</dbReference>
<dbReference type="Gene3D" id="3.40.50.720">
    <property type="entry name" value="NAD(P)-binding Rossmann-like Domain"/>
    <property type="match status" value="1"/>
</dbReference>
<dbReference type="SUPFAM" id="SSF51735">
    <property type="entry name" value="NAD(P)-binding Rossmann-fold domains"/>
    <property type="match status" value="1"/>
</dbReference>
<evidence type="ECO:0000256" key="1">
    <source>
        <dbReference type="ARBA" id="ARBA00006484"/>
    </source>
</evidence>
<comment type="similarity">
    <text evidence="1">Belongs to the short-chain dehydrogenases/reductases (SDR) family.</text>
</comment>
<gene>
    <name evidence="3" type="ORF">O4213_01240</name>
</gene>
<keyword evidence="2" id="KW-0560">Oxidoreductase</keyword>
<sequence>MTANPKHAFITGASSGFGALISVELALRGWRVTASMRDLSKAHHLLDLAKASDLQTESINVVDLDVTDPVSRAETVDRLLTAGDVPDLVLHCAGYTTAAFFEDMPFDKVRHLFETNFFGAADLTQRLLPALRARGSGTVAVITSNAVNTAHPMYSIYAATKWALEGWAEALDIELAPFGVDVRIVQPGNHDTAFGSNVEVLIDPDSAYASLGSVAMVRMERLGGRARPAERGALDICDALESDSGRLRTRIGGDDKLMAALARWAPYSVRRKLVRKITGIEATALVQPR</sequence>
<dbReference type="InterPro" id="IPR036291">
    <property type="entry name" value="NAD(P)-bd_dom_sf"/>
</dbReference>
<evidence type="ECO:0000256" key="2">
    <source>
        <dbReference type="ARBA" id="ARBA00023002"/>
    </source>
</evidence>
<evidence type="ECO:0000313" key="4">
    <source>
        <dbReference type="Proteomes" id="UP001067235"/>
    </source>
</evidence>
<evidence type="ECO:0000313" key="3">
    <source>
        <dbReference type="EMBL" id="MCZ4548587.1"/>
    </source>
</evidence>
<organism evidence="3 4">
    <name type="scientific">Gordonia rubripertincta</name>
    <name type="common">Rhodococcus corallinus</name>
    <dbReference type="NCBI Taxonomy" id="36822"/>
    <lineage>
        <taxon>Bacteria</taxon>
        <taxon>Bacillati</taxon>
        <taxon>Actinomycetota</taxon>
        <taxon>Actinomycetes</taxon>
        <taxon>Mycobacteriales</taxon>
        <taxon>Gordoniaceae</taxon>
        <taxon>Gordonia</taxon>
    </lineage>
</organism>
<accession>A0ABT4MS83</accession>
<keyword evidence="4" id="KW-1185">Reference proteome</keyword>
<dbReference type="Pfam" id="PF00106">
    <property type="entry name" value="adh_short"/>
    <property type="match status" value="1"/>
</dbReference>
<name>A0ABT4MS83_GORRU</name>
<dbReference type="Proteomes" id="UP001067235">
    <property type="component" value="Unassembled WGS sequence"/>
</dbReference>
<dbReference type="PANTHER" id="PTHR43976">
    <property type="entry name" value="SHORT CHAIN DEHYDROGENASE"/>
    <property type="match status" value="1"/>
</dbReference>
<dbReference type="PRINTS" id="PR00081">
    <property type="entry name" value="GDHRDH"/>
</dbReference>
<dbReference type="EMBL" id="JAPWIE010000001">
    <property type="protein sequence ID" value="MCZ4548587.1"/>
    <property type="molecule type" value="Genomic_DNA"/>
</dbReference>
<comment type="caution">
    <text evidence="3">The sequence shown here is derived from an EMBL/GenBank/DDBJ whole genome shotgun (WGS) entry which is preliminary data.</text>
</comment>
<reference evidence="3" key="1">
    <citation type="submission" date="2022-12" db="EMBL/GenBank/DDBJ databases">
        <authorList>
            <person name="Krivoruchko A.V."/>
            <person name="Elkin A."/>
        </authorList>
    </citation>
    <scope>NUCLEOTIDE SEQUENCE</scope>
    <source>
        <strain evidence="3">IEGM 1388</strain>
    </source>
</reference>
<protein>
    <submittedName>
        <fullName evidence="3">SDR family NAD(P)-dependent oxidoreductase</fullName>
    </submittedName>
</protein>
<dbReference type="InterPro" id="IPR002347">
    <property type="entry name" value="SDR_fam"/>
</dbReference>
<dbReference type="PANTHER" id="PTHR43976:SF16">
    <property type="entry name" value="SHORT-CHAIN DEHYDROGENASE_REDUCTASE FAMILY PROTEIN"/>
    <property type="match status" value="1"/>
</dbReference>